<proteinExistence type="predicted"/>
<keyword evidence="5" id="KW-1185">Reference proteome</keyword>
<feature type="coiled-coil region" evidence="1">
    <location>
        <begin position="353"/>
        <end position="484"/>
    </location>
</feature>
<feature type="compositionally biased region" description="Low complexity" evidence="2">
    <location>
        <begin position="517"/>
        <end position="538"/>
    </location>
</feature>
<feature type="coiled-coil region" evidence="1">
    <location>
        <begin position="841"/>
        <end position="910"/>
    </location>
</feature>
<evidence type="ECO:0000313" key="5">
    <source>
        <dbReference type="Proteomes" id="UP000177622"/>
    </source>
</evidence>
<dbReference type="STRING" id="1835702.A0A1F5LS19"/>
<dbReference type="Pfam" id="PF24554">
    <property type="entry name" value="DUF7603"/>
    <property type="match status" value="1"/>
</dbReference>
<dbReference type="GeneID" id="34573563"/>
<protein>
    <recommendedName>
        <fullName evidence="3">DUF7603 domain-containing protein</fullName>
    </recommendedName>
</protein>
<feature type="region of interest" description="Disordered" evidence="2">
    <location>
        <begin position="497"/>
        <end position="546"/>
    </location>
</feature>
<feature type="compositionally biased region" description="Acidic residues" evidence="2">
    <location>
        <begin position="114"/>
        <end position="130"/>
    </location>
</feature>
<evidence type="ECO:0000313" key="4">
    <source>
        <dbReference type="EMBL" id="OGE55927.1"/>
    </source>
</evidence>
<dbReference type="OrthoDB" id="5395440at2759"/>
<feature type="compositionally biased region" description="Polar residues" evidence="2">
    <location>
        <begin position="216"/>
        <end position="243"/>
    </location>
</feature>
<accession>A0A1F5LS19</accession>
<dbReference type="RefSeq" id="XP_022491356.1">
    <property type="nucleotide sequence ID" value="XM_022628829.1"/>
</dbReference>
<feature type="compositionally biased region" description="Pro residues" evidence="2">
    <location>
        <begin position="244"/>
        <end position="255"/>
    </location>
</feature>
<feature type="region of interest" description="Disordered" evidence="2">
    <location>
        <begin position="1"/>
        <end position="130"/>
    </location>
</feature>
<feature type="region of interest" description="Disordered" evidence="2">
    <location>
        <begin position="323"/>
        <end position="351"/>
    </location>
</feature>
<dbReference type="AlphaFoldDB" id="A0A1F5LS19"/>
<sequence length="911" mass="101507">MASPLVLGGAPSESFSPNPSPTQVRRKPVPQNVDLTSGPVHPSSPLSIEGDKPVLIPTAPVARPPSPSSADGDPFISVQKNPNRYSRRAPPNPLQIDTTASRPGSTAFLRSVLEDDDDDDDDEDGPDYFDEEYEHQFTNGIATPLHSRLDSEPFIPVLKSPPPTRRATSMALHLPMNRPPLHIDVDPRSMSMSATDPRNPKTPGNKISSFFGWKAANNNNTATSPGAESSSTEISDSGRSTMPSPMPPLANVPIKPPSPYDTKTNGYSLPVRTPSVGSGSLKENIFVSKMADLENELREISSELAGSIRREMELEDLVERLQLEGPDSNRRTSDYFSDSGTSSVRYTSDAGRTEDIEKIRRAAEQERAQLKLDLSQKLQEERSKRTASESHVQILETQVQQLRRDRVDLSDMSSKTKELETALENTKRKLLEERQSKDNFEDLLTAMRVELEQLRNDRDELRDNNKLAEEIEALKIENASLAQLQGGRFASIAEEGGSPRNSAFGLSRSNSLARKPSGLARSGSLSRSNSLSNSGGKSPETRESLVDKVNDIEVQRDFLHRTLRSLLDRQAYQAREYEKRTRMLEMELARAQQSGQPRRLGYQREVYNLRDEVNHLRMRAEDAMDGKWQCEKNLAGLKMDLDRAEQETSSLRVLLQEDTAVSDESNPDKGDFAEVMATSSSLKSAYQQLQADRAAAEANVANSEELSASLARAESLANKVHYQLQNNTSLHARLAEAIDKGDNDQKISVNRINVLQNRMKELEDVLLVAQQNSEEEMGKHEEEVRLLRESQNAQLTRMKNGSRNLVGLSPKPPSTPFDARSPRLDHTSSGEGVPLTDVVQAEVLERRVKDLEKLLRDADMEMEEVVGRMNRTQIDVAQLQTDREDSLRQTRQLQAEIQAERDALKSLINAV</sequence>
<dbReference type="EMBL" id="LXJU01000003">
    <property type="protein sequence ID" value="OGE55927.1"/>
    <property type="molecule type" value="Genomic_DNA"/>
</dbReference>
<reference evidence="4 5" key="1">
    <citation type="journal article" date="2016" name="Sci. Rep.">
        <title>Penicillium arizonense, a new, genome sequenced fungal species, reveals a high chemical diversity in secreted metabolites.</title>
        <authorList>
            <person name="Grijseels S."/>
            <person name="Nielsen J.C."/>
            <person name="Randelovic M."/>
            <person name="Nielsen J."/>
            <person name="Nielsen K.F."/>
            <person name="Workman M."/>
            <person name="Frisvad J.C."/>
        </authorList>
    </citation>
    <scope>NUCLEOTIDE SEQUENCE [LARGE SCALE GENOMIC DNA]</scope>
    <source>
        <strain evidence="4 5">CBS 141311</strain>
    </source>
</reference>
<feature type="compositionally biased region" description="Polar residues" evidence="2">
    <location>
        <begin position="95"/>
        <end position="104"/>
    </location>
</feature>
<feature type="domain" description="DUF7603" evidence="3">
    <location>
        <begin position="677"/>
        <end position="764"/>
    </location>
</feature>
<gene>
    <name evidence="4" type="ORF">PENARI_c003G11957</name>
</gene>
<comment type="caution">
    <text evidence="4">The sequence shown here is derived from an EMBL/GenBank/DDBJ whole genome shotgun (WGS) entry which is preliminary data.</text>
</comment>
<feature type="compositionally biased region" description="Polar residues" evidence="2">
    <location>
        <begin position="334"/>
        <end position="346"/>
    </location>
</feature>
<feature type="coiled-coil region" evidence="1">
    <location>
        <begin position="752"/>
        <end position="790"/>
    </location>
</feature>
<evidence type="ECO:0000256" key="2">
    <source>
        <dbReference type="SAM" id="MobiDB-lite"/>
    </source>
</evidence>
<feature type="region of interest" description="Disordered" evidence="2">
    <location>
        <begin position="153"/>
        <end position="255"/>
    </location>
</feature>
<name>A0A1F5LS19_PENAI</name>
<feature type="compositionally biased region" description="Basic and acidic residues" evidence="2">
    <location>
        <begin position="323"/>
        <end position="333"/>
    </location>
</feature>
<feature type="coiled-coil region" evidence="1">
    <location>
        <begin position="679"/>
        <end position="706"/>
    </location>
</feature>
<dbReference type="InterPro" id="IPR056023">
    <property type="entry name" value="DUF7603"/>
</dbReference>
<organism evidence="4 5">
    <name type="scientific">Penicillium arizonense</name>
    <dbReference type="NCBI Taxonomy" id="1835702"/>
    <lineage>
        <taxon>Eukaryota</taxon>
        <taxon>Fungi</taxon>
        <taxon>Dikarya</taxon>
        <taxon>Ascomycota</taxon>
        <taxon>Pezizomycotina</taxon>
        <taxon>Eurotiomycetes</taxon>
        <taxon>Eurotiomycetidae</taxon>
        <taxon>Eurotiales</taxon>
        <taxon>Aspergillaceae</taxon>
        <taxon>Penicillium</taxon>
    </lineage>
</organism>
<dbReference type="Proteomes" id="UP000177622">
    <property type="component" value="Unassembled WGS sequence"/>
</dbReference>
<keyword evidence="1" id="KW-0175">Coiled coil</keyword>
<feature type="region of interest" description="Disordered" evidence="2">
    <location>
        <begin position="802"/>
        <end position="832"/>
    </location>
</feature>
<evidence type="ECO:0000259" key="3">
    <source>
        <dbReference type="Pfam" id="PF24554"/>
    </source>
</evidence>
<evidence type="ECO:0000256" key="1">
    <source>
        <dbReference type="SAM" id="Coils"/>
    </source>
</evidence>
<feature type="compositionally biased region" description="Polar residues" evidence="2">
    <location>
        <begin position="13"/>
        <end position="23"/>
    </location>
</feature>